<keyword evidence="2" id="KW-1185">Reference proteome</keyword>
<accession>A0ACC0V0E3</accession>
<reference evidence="1" key="1">
    <citation type="submission" date="2022-10" db="EMBL/GenBank/DDBJ databases">
        <title>Complete Genome of Trichothecium roseum strain YXFP-22015, a Plant Pathogen Isolated from Citrus.</title>
        <authorList>
            <person name="Wang Y."/>
            <person name="Zhu L."/>
        </authorList>
    </citation>
    <scope>NUCLEOTIDE SEQUENCE</scope>
    <source>
        <strain evidence="1">YXFP-22015</strain>
    </source>
</reference>
<protein>
    <submittedName>
        <fullName evidence="1">Uncharacterized protein</fullName>
    </submittedName>
</protein>
<evidence type="ECO:0000313" key="2">
    <source>
        <dbReference type="Proteomes" id="UP001163324"/>
    </source>
</evidence>
<dbReference type="EMBL" id="CM047944">
    <property type="protein sequence ID" value="KAI9899681.1"/>
    <property type="molecule type" value="Genomic_DNA"/>
</dbReference>
<comment type="caution">
    <text evidence="1">The sequence shown here is derived from an EMBL/GenBank/DDBJ whole genome shotgun (WGS) entry which is preliminary data.</text>
</comment>
<evidence type="ECO:0000313" key="1">
    <source>
        <dbReference type="EMBL" id="KAI9899681.1"/>
    </source>
</evidence>
<organism evidence="1 2">
    <name type="scientific">Trichothecium roseum</name>
    <dbReference type="NCBI Taxonomy" id="47278"/>
    <lineage>
        <taxon>Eukaryota</taxon>
        <taxon>Fungi</taxon>
        <taxon>Dikarya</taxon>
        <taxon>Ascomycota</taxon>
        <taxon>Pezizomycotina</taxon>
        <taxon>Sordariomycetes</taxon>
        <taxon>Hypocreomycetidae</taxon>
        <taxon>Hypocreales</taxon>
        <taxon>Hypocreales incertae sedis</taxon>
        <taxon>Trichothecium</taxon>
    </lineage>
</organism>
<proteinExistence type="predicted"/>
<dbReference type="Proteomes" id="UP001163324">
    <property type="component" value="Chromosome 5"/>
</dbReference>
<gene>
    <name evidence="1" type="ORF">N3K66_006142</name>
</gene>
<sequence>MLTARAEAPEGRMGPGVPQKSFTGAVWGTFAFASLFLLVRLYSRFCGPRRLYLDDGLVLAAYVLSLTVAILWQCVGPDMYFVLGFVADTFSTNLPGESETDAPSPAPVPPEMAAQIAKVNEAQVRWLRVSLAAELFFYTGLTLVKFAFLFFFRRLGSRVEKLRYLWWPNVVFTLCIYFVYIGTVDYGCLVGPIDEINAKCDKKPAIDFSTATLQANAVLDVVSDLFIMVIPFTLLWDIRMKWPRKLAFMALFSLSVVTMAIAIVRAVDITRTQWANGQNDPTYLWLWSAVEANIAIAVSCLSAFPQLFAQSSRATKPEFSPSDTYRRMISRIRSREKNSSGRSDTLMDVSAISMTDHRTGYVAVDDPEVASQSSQRPVLSPIPPARSTVVYNGPSDASKLGPQNAIMQERGVHITRQSNM</sequence>
<name>A0ACC0V0E3_9HYPO</name>